<feature type="domain" description="UspA" evidence="8">
    <location>
        <begin position="251"/>
        <end position="392"/>
    </location>
</feature>
<keyword evidence="4 7" id="KW-0812">Transmembrane</keyword>
<dbReference type="CDD" id="cd00293">
    <property type="entry name" value="USP-like"/>
    <property type="match status" value="1"/>
</dbReference>
<dbReference type="InterPro" id="IPR014729">
    <property type="entry name" value="Rossmann-like_a/b/a_fold"/>
</dbReference>
<keyword evidence="5 7" id="KW-1133">Transmembrane helix</keyword>
<feature type="transmembrane region" description="Helical" evidence="7">
    <location>
        <begin position="12"/>
        <end position="34"/>
    </location>
</feature>
<name>A0A974PXJ3_9RHOO</name>
<evidence type="ECO:0000256" key="5">
    <source>
        <dbReference type="ARBA" id="ARBA00022989"/>
    </source>
</evidence>
<dbReference type="InterPro" id="IPR022301">
    <property type="entry name" value="Integral_membrane_YjbE"/>
</dbReference>
<keyword evidence="10" id="KW-1185">Reference proteome</keyword>
<gene>
    <name evidence="9" type="ORF">IWH25_16305</name>
</gene>
<evidence type="ECO:0000256" key="1">
    <source>
        <dbReference type="ARBA" id="ARBA00004141"/>
    </source>
</evidence>
<dbReference type="Pfam" id="PF00582">
    <property type="entry name" value="Usp"/>
    <property type="match status" value="1"/>
</dbReference>
<feature type="transmembrane region" description="Helical" evidence="7">
    <location>
        <begin position="164"/>
        <end position="180"/>
    </location>
</feature>
<dbReference type="InterPro" id="IPR006016">
    <property type="entry name" value="UspA"/>
</dbReference>
<sequence length="392" mass="41163">MIEFGTPAFWVALIQIIGADIVLSGDNAVVIALATRSLPPQQQRLAIFWGTFAAVAMRVTLTVVAVALLKLPVLKLVGALLLLWIAVQLLLPEEESEGGSAVGGSLAAAIRTILMADLVMSVDNVIAIAAAAKGNFVLLMIGLAVSIPLVIFTSTFLLKLMERYPVIITVGAALLGWVAGEMAVTDPLVADAVKANASWLHTAAPAAGALLVVAVGKWLAARAVTTEEARPLAEIGAAADTAPAPPKESAMHKILLPVDGSPASLRAVDAAIAMRDWFRTPIEVHLLNVQHVLHQDVGQFVAAEDVHGYQQEQGERELAEAKDRLDAAGVSYRPHVVTGDLPAEVIAHFAREHGIAQILMSTHGRSALADALLGSVAHGVLQRAAVPLTLIR</sequence>
<evidence type="ECO:0000313" key="9">
    <source>
        <dbReference type="EMBL" id="QRJ63287.1"/>
    </source>
</evidence>
<proteinExistence type="inferred from homology"/>
<dbReference type="SUPFAM" id="SSF52402">
    <property type="entry name" value="Adenine nucleotide alpha hydrolases-like"/>
    <property type="match status" value="1"/>
</dbReference>
<evidence type="ECO:0000256" key="2">
    <source>
        <dbReference type="ARBA" id="ARBA00007511"/>
    </source>
</evidence>
<dbReference type="Proteomes" id="UP000663444">
    <property type="component" value="Chromosome"/>
</dbReference>
<evidence type="ECO:0000313" key="10">
    <source>
        <dbReference type="Proteomes" id="UP000663444"/>
    </source>
</evidence>
<dbReference type="PANTHER" id="PTHR30238">
    <property type="entry name" value="MEMBRANE BOUND PREDICTED REDOX MODULATOR"/>
    <property type="match status" value="1"/>
</dbReference>
<evidence type="ECO:0000256" key="6">
    <source>
        <dbReference type="ARBA" id="ARBA00023136"/>
    </source>
</evidence>
<dbReference type="InterPro" id="IPR006015">
    <property type="entry name" value="Universal_stress_UspA"/>
</dbReference>
<dbReference type="Gene3D" id="3.40.50.620">
    <property type="entry name" value="HUPs"/>
    <property type="match status" value="1"/>
</dbReference>
<dbReference type="GO" id="GO:0016020">
    <property type="term" value="C:membrane"/>
    <property type="evidence" value="ECO:0007669"/>
    <property type="project" value="UniProtKB-SubCell"/>
</dbReference>
<dbReference type="RefSeq" id="WP_203386816.1">
    <property type="nucleotide sequence ID" value="NZ_CP064781.1"/>
</dbReference>
<organism evidence="9 10">
    <name type="scientific">Azospira restricta</name>
    <dbReference type="NCBI Taxonomy" id="404405"/>
    <lineage>
        <taxon>Bacteria</taxon>
        <taxon>Pseudomonadati</taxon>
        <taxon>Pseudomonadota</taxon>
        <taxon>Betaproteobacteria</taxon>
        <taxon>Rhodocyclales</taxon>
        <taxon>Rhodocyclaceae</taxon>
        <taxon>Azospira</taxon>
    </lineage>
</organism>
<feature type="transmembrane region" description="Helical" evidence="7">
    <location>
        <begin position="46"/>
        <end position="67"/>
    </location>
</feature>
<keyword evidence="6 7" id="KW-0472">Membrane</keyword>
<accession>A0A974PXJ3</accession>
<reference evidence="9" key="1">
    <citation type="submission" date="2020-11" db="EMBL/GenBank/DDBJ databases">
        <title>Azospira restricta DSM 18626 genome sequence.</title>
        <authorList>
            <person name="Moe W.M."/>
        </authorList>
    </citation>
    <scope>NUCLEOTIDE SEQUENCE</scope>
    <source>
        <strain evidence="9">DSM 18626</strain>
    </source>
</reference>
<feature type="transmembrane region" description="Helical" evidence="7">
    <location>
        <begin position="136"/>
        <end position="157"/>
    </location>
</feature>
<evidence type="ECO:0000256" key="7">
    <source>
        <dbReference type="SAM" id="Phobius"/>
    </source>
</evidence>
<dbReference type="PRINTS" id="PR01438">
    <property type="entry name" value="UNVRSLSTRESS"/>
</dbReference>
<dbReference type="EMBL" id="CP064781">
    <property type="protein sequence ID" value="QRJ63287.1"/>
    <property type="molecule type" value="Genomic_DNA"/>
</dbReference>
<dbReference type="Pfam" id="PF03741">
    <property type="entry name" value="TerC"/>
    <property type="match status" value="1"/>
</dbReference>
<dbReference type="PANTHER" id="PTHR30238:SF4">
    <property type="entry name" value="SLL1022 PROTEIN"/>
    <property type="match status" value="1"/>
</dbReference>
<feature type="transmembrane region" description="Helical" evidence="7">
    <location>
        <begin position="200"/>
        <end position="220"/>
    </location>
</feature>
<comment type="similarity">
    <text evidence="2">Belongs to the TerC family.</text>
</comment>
<evidence type="ECO:0000256" key="4">
    <source>
        <dbReference type="ARBA" id="ARBA00022692"/>
    </source>
</evidence>
<dbReference type="AlphaFoldDB" id="A0A974PXJ3"/>
<evidence type="ECO:0000256" key="3">
    <source>
        <dbReference type="ARBA" id="ARBA00008791"/>
    </source>
</evidence>
<comment type="subcellular location">
    <subcellularLocation>
        <location evidence="1">Membrane</location>
        <topology evidence="1">Multi-pass membrane protein</topology>
    </subcellularLocation>
</comment>
<dbReference type="NCBIfam" id="TIGR03717">
    <property type="entry name" value="R_switched_YjbE"/>
    <property type="match status" value="1"/>
</dbReference>
<comment type="similarity">
    <text evidence="3">Belongs to the universal stress protein A family.</text>
</comment>
<protein>
    <submittedName>
        <fullName evidence="9">YjbE family putative metal transport protein</fullName>
    </submittedName>
</protein>
<dbReference type="InterPro" id="IPR005496">
    <property type="entry name" value="Integral_membrane_TerC"/>
</dbReference>
<dbReference type="KEGG" id="ares:IWH25_16305"/>
<evidence type="ECO:0000259" key="8">
    <source>
        <dbReference type="Pfam" id="PF00582"/>
    </source>
</evidence>